<dbReference type="NCBIfam" id="TIGR00419">
    <property type="entry name" value="tim"/>
    <property type="match status" value="1"/>
</dbReference>
<dbReference type="GO" id="GO:0005829">
    <property type="term" value="C:cytosol"/>
    <property type="evidence" value="ECO:0007669"/>
    <property type="project" value="TreeGrafter"/>
</dbReference>
<name>X0U883_9ZZZZ</name>
<proteinExistence type="predicted"/>
<dbReference type="InterPro" id="IPR013785">
    <property type="entry name" value="Aldolase_TIM"/>
</dbReference>
<dbReference type="InterPro" id="IPR000652">
    <property type="entry name" value="Triosephosphate_isomerase"/>
</dbReference>
<dbReference type="AlphaFoldDB" id="X0U883"/>
<evidence type="ECO:0000313" key="6">
    <source>
        <dbReference type="EMBL" id="GAF95531.1"/>
    </source>
</evidence>
<dbReference type="FunFam" id="3.20.20.70:FF:000016">
    <property type="entry name" value="Triosephosphate isomerase"/>
    <property type="match status" value="1"/>
</dbReference>
<dbReference type="Pfam" id="PF00121">
    <property type="entry name" value="TIM"/>
    <property type="match status" value="1"/>
</dbReference>
<keyword evidence="4" id="KW-0324">Glycolysis</keyword>
<dbReference type="CDD" id="cd00311">
    <property type="entry name" value="TIM"/>
    <property type="match status" value="1"/>
</dbReference>
<comment type="pathway">
    <text evidence="1">Carbohydrate degradation; glycolysis; D-glyceraldehyde 3-phosphate from glycerone phosphate: step 1/1.</text>
</comment>
<gene>
    <name evidence="6" type="ORF">S01H1_26229</name>
</gene>
<keyword evidence="3" id="KW-0312">Gluconeogenesis</keyword>
<protein>
    <recommendedName>
        <fullName evidence="2">triose-phosphate isomerase</fullName>
        <ecNumber evidence="2">5.3.1.1</ecNumber>
    </recommendedName>
</protein>
<comment type="caution">
    <text evidence="6">The sequence shown here is derived from an EMBL/GenBank/DDBJ whole genome shotgun (WGS) entry which is preliminary data.</text>
</comment>
<dbReference type="PROSITE" id="PS51440">
    <property type="entry name" value="TIM_2"/>
    <property type="match status" value="1"/>
</dbReference>
<sequence length="264" mass="29674">MKPFIVANWKCNPVTLREAKRIFYSIKKGIRRVKNIEIVICPPFVYLPILGASTFAHRKASYGGPAVTFGVGGQDCFWEEKGAFTGEISPLMLKNLGCKYVIVGHSERRGYFEETNEMVNRKLKTALKENLRPILCVGNKNRKREKEFKGIRIQMEKALSGIKKSDLKNLIITYEPVWAISTTKGREIATPIEAKQGAIFIRKILAKLFDKNFTRRIRIIYGGSVDSSNIRGFIKETEIDGVLVGAASLNSQEFVKVVKVASSP</sequence>
<evidence type="ECO:0000256" key="5">
    <source>
        <dbReference type="ARBA" id="ARBA00023235"/>
    </source>
</evidence>
<accession>X0U883</accession>
<reference evidence="6" key="1">
    <citation type="journal article" date="2014" name="Front. Microbiol.">
        <title>High frequency of phylogenetically diverse reductive dehalogenase-homologous genes in deep subseafloor sedimentary metagenomes.</title>
        <authorList>
            <person name="Kawai M."/>
            <person name="Futagami T."/>
            <person name="Toyoda A."/>
            <person name="Takaki Y."/>
            <person name="Nishi S."/>
            <person name="Hori S."/>
            <person name="Arai W."/>
            <person name="Tsubouchi T."/>
            <person name="Morono Y."/>
            <person name="Uchiyama I."/>
            <person name="Ito T."/>
            <person name="Fujiyama A."/>
            <person name="Inagaki F."/>
            <person name="Takami H."/>
        </authorList>
    </citation>
    <scope>NUCLEOTIDE SEQUENCE</scope>
    <source>
        <strain evidence="6">Expedition CK06-06</strain>
    </source>
</reference>
<dbReference type="GO" id="GO:0006094">
    <property type="term" value="P:gluconeogenesis"/>
    <property type="evidence" value="ECO:0007669"/>
    <property type="project" value="UniProtKB-KW"/>
</dbReference>
<keyword evidence="5" id="KW-0413">Isomerase</keyword>
<evidence type="ECO:0000256" key="4">
    <source>
        <dbReference type="ARBA" id="ARBA00023152"/>
    </source>
</evidence>
<dbReference type="PANTHER" id="PTHR21139">
    <property type="entry name" value="TRIOSEPHOSPHATE ISOMERASE"/>
    <property type="match status" value="1"/>
</dbReference>
<dbReference type="GO" id="GO:0006096">
    <property type="term" value="P:glycolytic process"/>
    <property type="evidence" value="ECO:0007669"/>
    <property type="project" value="UniProtKB-KW"/>
</dbReference>
<evidence type="ECO:0000256" key="1">
    <source>
        <dbReference type="ARBA" id="ARBA00004680"/>
    </source>
</evidence>
<dbReference type="Gene3D" id="3.20.20.70">
    <property type="entry name" value="Aldolase class I"/>
    <property type="match status" value="1"/>
</dbReference>
<dbReference type="InterPro" id="IPR035990">
    <property type="entry name" value="TIM_sf"/>
</dbReference>
<dbReference type="EC" id="5.3.1.1" evidence="2"/>
<dbReference type="PANTHER" id="PTHR21139:SF42">
    <property type="entry name" value="TRIOSEPHOSPHATE ISOMERASE"/>
    <property type="match status" value="1"/>
</dbReference>
<organism evidence="6">
    <name type="scientific">marine sediment metagenome</name>
    <dbReference type="NCBI Taxonomy" id="412755"/>
    <lineage>
        <taxon>unclassified sequences</taxon>
        <taxon>metagenomes</taxon>
        <taxon>ecological metagenomes</taxon>
    </lineage>
</organism>
<dbReference type="SUPFAM" id="SSF51351">
    <property type="entry name" value="Triosephosphate isomerase (TIM)"/>
    <property type="match status" value="1"/>
</dbReference>
<dbReference type="EMBL" id="BARS01015891">
    <property type="protein sequence ID" value="GAF95531.1"/>
    <property type="molecule type" value="Genomic_DNA"/>
</dbReference>
<dbReference type="GO" id="GO:0019563">
    <property type="term" value="P:glycerol catabolic process"/>
    <property type="evidence" value="ECO:0007669"/>
    <property type="project" value="TreeGrafter"/>
</dbReference>
<dbReference type="GO" id="GO:0004807">
    <property type="term" value="F:triose-phosphate isomerase activity"/>
    <property type="evidence" value="ECO:0007669"/>
    <property type="project" value="UniProtKB-EC"/>
</dbReference>
<evidence type="ECO:0000256" key="3">
    <source>
        <dbReference type="ARBA" id="ARBA00022432"/>
    </source>
</evidence>
<evidence type="ECO:0000256" key="2">
    <source>
        <dbReference type="ARBA" id="ARBA00011940"/>
    </source>
</evidence>
<dbReference type="GO" id="GO:0046166">
    <property type="term" value="P:glyceraldehyde-3-phosphate biosynthetic process"/>
    <property type="evidence" value="ECO:0007669"/>
    <property type="project" value="TreeGrafter"/>
</dbReference>